<gene>
    <name evidence="1" type="ORF">H8R10_06880</name>
</gene>
<dbReference type="EMBL" id="JACRUO010000002">
    <property type="protein sequence ID" value="MBD3689946.1"/>
    <property type="molecule type" value="Genomic_DNA"/>
</dbReference>
<evidence type="ECO:0000313" key="2">
    <source>
        <dbReference type="Proteomes" id="UP000627538"/>
    </source>
</evidence>
<dbReference type="RefSeq" id="WP_191072058.1">
    <property type="nucleotide sequence ID" value="NZ_CP060506.1"/>
</dbReference>
<name>A0A8I0KP35_9ACTO</name>
<sequence length="285" mass="30256">MRTYQGLGLTGPSVQTRRAIGNLIDAWEAAPETVLRPATGWWAAACVDGRDVEWGGGEQHFPRLAGGGVSAFAGMLLAGAWADDAETPRALAERFVGLVHAAGWPVVFHVDEMAGQRRSGCGAADGWGLILSLIGRDEKGVHAFLEALGRGMPREEHRERARILAHDPPRGPELREAFALAATEPEPVMVGAHREVATIINMCPGTTIDRARVNRALTDVGVEEPQVFVCDAWAAAPMARALAPLIDADVADVEMTMLAYAMAALVVLGGEAMPWALLRADAGAD</sequence>
<dbReference type="Proteomes" id="UP000627538">
    <property type="component" value="Unassembled WGS sequence"/>
</dbReference>
<comment type="caution">
    <text evidence="1">The sequence shown here is derived from an EMBL/GenBank/DDBJ whole genome shotgun (WGS) entry which is preliminary data.</text>
</comment>
<proteinExistence type="predicted"/>
<organism evidence="1 2">
    <name type="scientific">Nanchangia anserum</name>
    <dbReference type="NCBI Taxonomy" id="2692125"/>
    <lineage>
        <taxon>Bacteria</taxon>
        <taxon>Bacillati</taxon>
        <taxon>Actinomycetota</taxon>
        <taxon>Actinomycetes</taxon>
        <taxon>Actinomycetales</taxon>
        <taxon>Actinomycetaceae</taxon>
        <taxon>Nanchangia</taxon>
    </lineage>
</organism>
<protein>
    <submittedName>
        <fullName evidence="1">Uncharacterized protein</fullName>
    </submittedName>
</protein>
<dbReference type="SUPFAM" id="SSF159779">
    <property type="entry name" value="CdCA1 repeat-like"/>
    <property type="match status" value="1"/>
</dbReference>
<dbReference type="AlphaFoldDB" id="A0A8I0KP35"/>
<accession>A0A8I0KP35</accession>
<keyword evidence="2" id="KW-1185">Reference proteome</keyword>
<reference evidence="1 2" key="1">
    <citation type="submission" date="2020-08" db="EMBL/GenBank/DDBJ databases">
        <title>Winkia gen. nov., sp. nov., isolated from faeces of the Anser albifrons in China.</title>
        <authorList>
            <person name="Liu Q."/>
        </authorList>
    </citation>
    <scope>NUCLEOTIDE SEQUENCE [LARGE SCALE GENOMIC DNA]</scope>
    <source>
        <strain evidence="1 2">C62</strain>
    </source>
</reference>
<evidence type="ECO:0000313" key="1">
    <source>
        <dbReference type="EMBL" id="MBD3689946.1"/>
    </source>
</evidence>